<name>A0A1H6F708_9GAMM</name>
<evidence type="ECO:0000313" key="4">
    <source>
        <dbReference type="EMBL" id="SEH04856.1"/>
    </source>
</evidence>
<dbReference type="EMBL" id="FMSV02000127">
    <property type="protein sequence ID" value="SEH04856.1"/>
    <property type="molecule type" value="Genomic_DNA"/>
</dbReference>
<gene>
    <name evidence="4" type="primary">yjcF</name>
    <name evidence="4" type="ORF">MBHS_00708</name>
</gene>
<dbReference type="AlphaFoldDB" id="A0A1H6F708"/>
<dbReference type="PANTHER" id="PTHR43877">
    <property type="entry name" value="AMINOALKYLPHOSPHONATE N-ACETYLTRANSFERASE-RELATED-RELATED"/>
    <property type="match status" value="1"/>
</dbReference>
<dbReference type="SUPFAM" id="SSF55729">
    <property type="entry name" value="Acyl-CoA N-acyltransferases (Nat)"/>
    <property type="match status" value="1"/>
</dbReference>
<dbReference type="OrthoDB" id="9796171at2"/>
<evidence type="ECO:0000259" key="3">
    <source>
        <dbReference type="PROSITE" id="PS51186"/>
    </source>
</evidence>
<sequence>MSFSIITTDWLSQQGALKFIREQVFIAEQAVPLALEWDGLDEAARHWLAVDKKHHPIGCARLLSTGQIGRMAVLKPWRGQGVGRALLTAILSASTAQNGVKLFLHAQTDAIDFYLAFGFNARGSVFYEADIPHIYMESSA</sequence>
<protein>
    <submittedName>
        <fullName evidence="4">Putative N-acetyltransferase YjcF</fullName>
        <ecNumber evidence="4">2.3.1.-</ecNumber>
    </submittedName>
</protein>
<dbReference type="EC" id="2.3.1.-" evidence="4"/>
<dbReference type="Gene3D" id="3.40.630.30">
    <property type="match status" value="1"/>
</dbReference>
<evidence type="ECO:0000313" key="5">
    <source>
        <dbReference type="Proteomes" id="UP000236724"/>
    </source>
</evidence>
<proteinExistence type="predicted"/>
<dbReference type="GO" id="GO:0016747">
    <property type="term" value="F:acyltransferase activity, transferring groups other than amino-acyl groups"/>
    <property type="evidence" value="ECO:0007669"/>
    <property type="project" value="InterPro"/>
</dbReference>
<dbReference type="InterPro" id="IPR016181">
    <property type="entry name" value="Acyl_CoA_acyltransferase"/>
</dbReference>
<dbReference type="PROSITE" id="PS51186">
    <property type="entry name" value="GNAT"/>
    <property type="match status" value="1"/>
</dbReference>
<keyword evidence="5" id="KW-1185">Reference proteome</keyword>
<dbReference type="Proteomes" id="UP000236724">
    <property type="component" value="Unassembled WGS sequence"/>
</dbReference>
<dbReference type="Pfam" id="PF13673">
    <property type="entry name" value="Acetyltransf_10"/>
    <property type="match status" value="1"/>
</dbReference>
<evidence type="ECO:0000256" key="1">
    <source>
        <dbReference type="ARBA" id="ARBA00022679"/>
    </source>
</evidence>
<keyword evidence="1 4" id="KW-0808">Transferase</keyword>
<keyword evidence="2 4" id="KW-0012">Acyltransferase</keyword>
<feature type="domain" description="N-acetyltransferase" evidence="3">
    <location>
        <begin position="1"/>
        <end position="140"/>
    </location>
</feature>
<dbReference type="InterPro" id="IPR050832">
    <property type="entry name" value="Bact_Acetyltransf"/>
</dbReference>
<dbReference type="InterPro" id="IPR000182">
    <property type="entry name" value="GNAT_dom"/>
</dbReference>
<organism evidence="4 5">
    <name type="scientific">Candidatus Venteria ishoeyi</name>
    <dbReference type="NCBI Taxonomy" id="1899563"/>
    <lineage>
        <taxon>Bacteria</taxon>
        <taxon>Pseudomonadati</taxon>
        <taxon>Pseudomonadota</taxon>
        <taxon>Gammaproteobacteria</taxon>
        <taxon>Thiotrichales</taxon>
        <taxon>Thiotrichaceae</taxon>
        <taxon>Venteria</taxon>
    </lineage>
</organism>
<dbReference type="CDD" id="cd04301">
    <property type="entry name" value="NAT_SF"/>
    <property type="match status" value="1"/>
</dbReference>
<evidence type="ECO:0000256" key="2">
    <source>
        <dbReference type="ARBA" id="ARBA00023315"/>
    </source>
</evidence>
<reference evidence="4 5" key="1">
    <citation type="submission" date="2016-10" db="EMBL/GenBank/DDBJ databases">
        <authorList>
            <person name="de Groot N.N."/>
        </authorList>
    </citation>
    <scope>NUCLEOTIDE SEQUENCE [LARGE SCALE GENOMIC DNA]</scope>
    <source>
        <strain evidence="4">MBHS1</strain>
    </source>
</reference>
<dbReference type="RefSeq" id="WP_103918873.1">
    <property type="nucleotide sequence ID" value="NZ_FMSV02000127.1"/>
</dbReference>
<accession>A0A1H6F708</accession>